<dbReference type="InterPro" id="IPR006641">
    <property type="entry name" value="YqgF/RNaseH-like_dom"/>
</dbReference>
<dbReference type="Gene3D" id="3.30.420.140">
    <property type="entry name" value="YqgF/RNase H-like domain"/>
    <property type="match status" value="1"/>
</dbReference>
<proteinExistence type="inferred from homology"/>
<dbReference type="InterPro" id="IPR005227">
    <property type="entry name" value="YqgF"/>
</dbReference>
<keyword evidence="2 5" id="KW-0690">Ribosome biogenesis</keyword>
<dbReference type="PANTHER" id="PTHR33317:SF4">
    <property type="entry name" value="POLYNUCLEOTIDYL TRANSFERASE, RIBONUCLEASE H-LIKE SUPERFAMILY PROTEIN"/>
    <property type="match status" value="1"/>
</dbReference>
<keyword evidence="4 5" id="KW-0378">Hydrolase</keyword>
<dbReference type="PANTHER" id="PTHR33317">
    <property type="entry name" value="POLYNUCLEOTIDYL TRANSFERASE, RIBONUCLEASE H-LIKE SUPERFAMILY PROTEIN"/>
    <property type="match status" value="1"/>
</dbReference>
<comment type="caution">
    <text evidence="7">The sequence shown here is derived from an EMBL/GenBank/DDBJ whole genome shotgun (WGS) entry which is preliminary data.</text>
</comment>
<keyword evidence="3 5" id="KW-0540">Nuclease</keyword>
<protein>
    <recommendedName>
        <fullName evidence="5">Putative pre-16S rRNA nuclease</fullName>
        <ecNumber evidence="5">3.1.-.-</ecNumber>
    </recommendedName>
</protein>
<dbReference type="GO" id="GO:0004518">
    <property type="term" value="F:nuclease activity"/>
    <property type="evidence" value="ECO:0007669"/>
    <property type="project" value="UniProtKB-KW"/>
</dbReference>
<evidence type="ECO:0000256" key="5">
    <source>
        <dbReference type="HAMAP-Rule" id="MF_00651"/>
    </source>
</evidence>
<dbReference type="SUPFAM" id="SSF53098">
    <property type="entry name" value="Ribonuclease H-like"/>
    <property type="match status" value="1"/>
</dbReference>
<evidence type="ECO:0000313" key="7">
    <source>
        <dbReference type="EMBL" id="OGH60856.1"/>
    </source>
</evidence>
<dbReference type="EC" id="3.1.-.-" evidence="5"/>
<feature type="domain" description="YqgF/RNase H-like" evidence="6">
    <location>
        <begin position="1"/>
        <end position="100"/>
    </location>
</feature>
<reference evidence="7 8" key="1">
    <citation type="journal article" date="2016" name="Nat. Commun.">
        <title>Thousands of microbial genomes shed light on interconnected biogeochemical processes in an aquifer system.</title>
        <authorList>
            <person name="Anantharaman K."/>
            <person name="Brown C.T."/>
            <person name="Hug L.A."/>
            <person name="Sharon I."/>
            <person name="Castelle C.J."/>
            <person name="Probst A.J."/>
            <person name="Thomas B.C."/>
            <person name="Singh A."/>
            <person name="Wilkins M.J."/>
            <person name="Karaoz U."/>
            <person name="Brodie E.L."/>
            <person name="Williams K.H."/>
            <person name="Hubbard S.S."/>
            <person name="Banfield J.F."/>
        </authorList>
    </citation>
    <scope>NUCLEOTIDE SEQUENCE [LARGE SCALE GENOMIC DNA]</scope>
</reference>
<sequence>MPILGFDHGGRRIGVAIVPDDTNFALPLTTVEGSVDEQWQQLDVIIHKQSPRSFVVGLPYTMAGAEGDQAAIVRDFGAQLHERYNIPVNYVDERMTSQAAASAGATDIDASSAAIILDSFLAKSGASGDDLFDL</sequence>
<comment type="function">
    <text evidence="5">Could be a nuclease involved in processing of the 5'-end of pre-16S rRNA.</text>
</comment>
<evidence type="ECO:0000313" key="8">
    <source>
        <dbReference type="Proteomes" id="UP000176329"/>
    </source>
</evidence>
<dbReference type="HAMAP" id="MF_00651">
    <property type="entry name" value="Nuclease_YqgF"/>
    <property type="match status" value="1"/>
</dbReference>
<dbReference type="AlphaFoldDB" id="A0A1F6LNA9"/>
<comment type="subcellular location">
    <subcellularLocation>
        <location evidence="5">Cytoplasm</location>
    </subcellularLocation>
</comment>
<evidence type="ECO:0000256" key="3">
    <source>
        <dbReference type="ARBA" id="ARBA00022722"/>
    </source>
</evidence>
<comment type="similarity">
    <text evidence="5">Belongs to the YqgF HJR family.</text>
</comment>
<dbReference type="InterPro" id="IPR012337">
    <property type="entry name" value="RNaseH-like_sf"/>
</dbReference>
<dbReference type="GO" id="GO:0005829">
    <property type="term" value="C:cytosol"/>
    <property type="evidence" value="ECO:0007669"/>
    <property type="project" value="TreeGrafter"/>
</dbReference>
<dbReference type="GO" id="GO:0000967">
    <property type="term" value="P:rRNA 5'-end processing"/>
    <property type="evidence" value="ECO:0007669"/>
    <property type="project" value="UniProtKB-UniRule"/>
</dbReference>
<evidence type="ECO:0000256" key="4">
    <source>
        <dbReference type="ARBA" id="ARBA00022801"/>
    </source>
</evidence>
<name>A0A1F6LNA9_9BACT</name>
<accession>A0A1F6LNA9</accession>
<dbReference type="GO" id="GO:0016788">
    <property type="term" value="F:hydrolase activity, acting on ester bonds"/>
    <property type="evidence" value="ECO:0007669"/>
    <property type="project" value="UniProtKB-UniRule"/>
</dbReference>
<dbReference type="Proteomes" id="UP000176329">
    <property type="component" value="Unassembled WGS sequence"/>
</dbReference>
<dbReference type="Pfam" id="PF03652">
    <property type="entry name" value="RuvX"/>
    <property type="match status" value="1"/>
</dbReference>
<dbReference type="CDD" id="cd16964">
    <property type="entry name" value="YqgF"/>
    <property type="match status" value="1"/>
</dbReference>
<dbReference type="SMART" id="SM00732">
    <property type="entry name" value="YqgFc"/>
    <property type="match status" value="1"/>
</dbReference>
<dbReference type="EMBL" id="MFPV01000051">
    <property type="protein sequence ID" value="OGH60856.1"/>
    <property type="molecule type" value="Genomic_DNA"/>
</dbReference>
<dbReference type="NCBIfam" id="TIGR00250">
    <property type="entry name" value="RNAse_H_YqgF"/>
    <property type="match status" value="1"/>
</dbReference>
<organism evidence="7 8">
    <name type="scientific">Candidatus Magasanikbacteria bacterium RIFCSPHIGHO2_01_FULL_50_8</name>
    <dbReference type="NCBI Taxonomy" id="1798674"/>
    <lineage>
        <taxon>Bacteria</taxon>
        <taxon>Candidatus Magasanikiibacteriota</taxon>
    </lineage>
</organism>
<dbReference type="InterPro" id="IPR037027">
    <property type="entry name" value="YqgF/RNaseH-like_dom_sf"/>
</dbReference>
<evidence type="ECO:0000256" key="1">
    <source>
        <dbReference type="ARBA" id="ARBA00022490"/>
    </source>
</evidence>
<gene>
    <name evidence="7" type="ORF">A2848_01895</name>
</gene>
<evidence type="ECO:0000256" key="2">
    <source>
        <dbReference type="ARBA" id="ARBA00022517"/>
    </source>
</evidence>
<evidence type="ECO:0000259" key="6">
    <source>
        <dbReference type="SMART" id="SM00732"/>
    </source>
</evidence>
<keyword evidence="1 5" id="KW-0963">Cytoplasm</keyword>